<organism evidence="1 2">
    <name type="scientific">Roseicyclus elongatus DSM 19469</name>
    <dbReference type="NCBI Taxonomy" id="1294273"/>
    <lineage>
        <taxon>Bacteria</taxon>
        <taxon>Pseudomonadati</taxon>
        <taxon>Pseudomonadota</taxon>
        <taxon>Alphaproteobacteria</taxon>
        <taxon>Rhodobacterales</taxon>
        <taxon>Roseobacteraceae</taxon>
        <taxon>Roseicyclus</taxon>
    </lineage>
</organism>
<accession>W8S2R8</accession>
<dbReference type="EMBL" id="CP004372">
    <property type="protein sequence ID" value="AHM03031.1"/>
    <property type="molecule type" value="Genomic_DNA"/>
</dbReference>
<dbReference type="HOGENOM" id="CLU_896821_0_0_5"/>
<keyword evidence="2" id="KW-1185">Reference proteome</keyword>
<dbReference type="STRING" id="1294273.roselon_00591"/>
<reference evidence="1 2" key="1">
    <citation type="submission" date="2013-03" db="EMBL/GenBank/DDBJ databases">
        <authorList>
            <person name="Fiebig A."/>
            <person name="Goeker M."/>
            <person name="Klenk H.-P.P."/>
        </authorList>
    </citation>
    <scope>NUCLEOTIDE SEQUENCE [LARGE SCALE GENOMIC DNA]</scope>
    <source>
        <strain evidence="2">DSM 19469</strain>
    </source>
</reference>
<gene>
    <name evidence="1" type="ORF">roselon_00591</name>
</gene>
<dbReference type="AlphaFoldDB" id="W8S2R8"/>
<sequence>MLPIVFNSPGGDLAAGLELGRLIREAGYRTGIARSVLEPSMPPEGRFRHYRTAGAICDSACAYAFLGGVDRAIGEGAAIGFHQFIDPSMFELGEGEVSALEMLIDSARDQYVTGLIVEYLVEMGIDLGLYPIAAAVGPADPIRRLTRDEIRELGVARQAGDLEGWTVHAFGNGLFAEATDESTGQVARLFCDARGVHRLTLTTGDAVDWLTADMATDLYQRLLNGLIPLSIGDHSFTGRVAEALSLDDGRGMVVSLEIDPSDVRAIAHGGYLSADIGSVPYIEIPVLEPFQMTLAIEQPDAAINVMRLCV</sequence>
<dbReference type="eggNOG" id="COG3904">
    <property type="taxonomic scope" value="Bacteria"/>
</dbReference>
<proteinExistence type="predicted"/>
<dbReference type="KEGG" id="red:roselon_00591"/>
<protein>
    <submittedName>
        <fullName evidence="1">Periplasmic protein-like type</fullName>
    </submittedName>
</protein>
<name>W8S2R8_9RHOB</name>
<dbReference type="InterPro" id="IPR029045">
    <property type="entry name" value="ClpP/crotonase-like_dom_sf"/>
</dbReference>
<evidence type="ECO:0000313" key="2">
    <source>
        <dbReference type="Proteomes" id="UP000019593"/>
    </source>
</evidence>
<dbReference type="Proteomes" id="UP000019593">
    <property type="component" value="Chromosome"/>
</dbReference>
<evidence type="ECO:0000313" key="1">
    <source>
        <dbReference type="EMBL" id="AHM03031.1"/>
    </source>
</evidence>
<dbReference type="SUPFAM" id="SSF52096">
    <property type="entry name" value="ClpP/crotonase"/>
    <property type="match status" value="1"/>
</dbReference>
<dbReference type="Gene3D" id="3.90.226.10">
    <property type="entry name" value="2-enoyl-CoA Hydratase, Chain A, domain 1"/>
    <property type="match status" value="1"/>
</dbReference>